<comment type="caution">
    <text evidence="3">The sequence shown here is derived from an EMBL/GenBank/DDBJ whole genome shotgun (WGS) entry which is preliminary data.</text>
</comment>
<dbReference type="Pfam" id="PF16761">
    <property type="entry name" value="Clr2_transil"/>
    <property type="match status" value="1"/>
</dbReference>
<protein>
    <recommendedName>
        <fullName evidence="2">Cryptic loci regulator 2 N-terminal domain-containing protein</fullName>
    </recommendedName>
</protein>
<evidence type="ECO:0000313" key="4">
    <source>
        <dbReference type="Proteomes" id="UP001296104"/>
    </source>
</evidence>
<dbReference type="Proteomes" id="UP001296104">
    <property type="component" value="Unassembled WGS sequence"/>
</dbReference>
<proteinExistence type="predicted"/>
<keyword evidence="4" id="KW-1185">Reference proteome</keyword>
<feature type="compositionally biased region" description="Polar residues" evidence="1">
    <location>
        <begin position="219"/>
        <end position="231"/>
    </location>
</feature>
<gene>
    <name evidence="3" type="ORF">LECACI_7A009785</name>
</gene>
<dbReference type="EMBL" id="CAVMBE010000127">
    <property type="protein sequence ID" value="CAK4034627.1"/>
    <property type="molecule type" value="Genomic_DNA"/>
</dbReference>
<reference evidence="3" key="1">
    <citation type="submission" date="2023-11" db="EMBL/GenBank/DDBJ databases">
        <authorList>
            <person name="Alioto T."/>
            <person name="Alioto T."/>
            <person name="Gomez Garrido J."/>
        </authorList>
    </citation>
    <scope>NUCLEOTIDE SEQUENCE</scope>
</reference>
<sequence length="283" mass="31961">MTRLVKGKDLPVLYLAVGGYSDGAGGSWKDAENDDEYFREAIAEEYMRRLGTNSYTMRYTLQQLPSGYSGWVKNRDQQATRCTHGHPAGRFNTTLDITDHFEYLQRRSVQGESCAPCVCWRCRKLKKRETRTRTQEEKNDLIQVQEQLQEASGLGSIQENISVGYAAQRKIERETAAAQSAYGQQPVPASADEHSQAQNYGFGEQSAIPASDSIPYEYDQNTNAQPQGNINSPPPAQYGLGPEGFIQYENPDAYYKPPPGPYDLWCPDCDRVHNYTRPCSEFR</sequence>
<evidence type="ECO:0000259" key="2">
    <source>
        <dbReference type="Pfam" id="PF16761"/>
    </source>
</evidence>
<dbReference type="InterPro" id="IPR031915">
    <property type="entry name" value="Clr2_N"/>
</dbReference>
<feature type="region of interest" description="Disordered" evidence="1">
    <location>
        <begin position="214"/>
        <end position="244"/>
    </location>
</feature>
<accession>A0AAI9EFI8</accession>
<evidence type="ECO:0000313" key="3">
    <source>
        <dbReference type="EMBL" id="CAK4034627.1"/>
    </source>
</evidence>
<name>A0AAI9EFI8_9PEZI</name>
<dbReference type="AlphaFoldDB" id="A0AAI9EFI8"/>
<organism evidence="3 4">
    <name type="scientific">Lecanosticta acicola</name>
    <dbReference type="NCBI Taxonomy" id="111012"/>
    <lineage>
        <taxon>Eukaryota</taxon>
        <taxon>Fungi</taxon>
        <taxon>Dikarya</taxon>
        <taxon>Ascomycota</taxon>
        <taxon>Pezizomycotina</taxon>
        <taxon>Dothideomycetes</taxon>
        <taxon>Dothideomycetidae</taxon>
        <taxon>Mycosphaerellales</taxon>
        <taxon>Mycosphaerellaceae</taxon>
        <taxon>Lecanosticta</taxon>
    </lineage>
</organism>
<evidence type="ECO:0000256" key="1">
    <source>
        <dbReference type="SAM" id="MobiDB-lite"/>
    </source>
</evidence>
<feature type="domain" description="Cryptic loci regulator 2 N-terminal" evidence="2">
    <location>
        <begin position="59"/>
        <end position="122"/>
    </location>
</feature>